<evidence type="ECO:0000256" key="1">
    <source>
        <dbReference type="ARBA" id="ARBA00003231"/>
    </source>
</evidence>
<evidence type="ECO:0000256" key="6">
    <source>
        <dbReference type="ARBA" id="ARBA00022750"/>
    </source>
</evidence>
<feature type="compositionally biased region" description="Gly residues" evidence="8">
    <location>
        <begin position="320"/>
        <end position="329"/>
    </location>
</feature>
<dbReference type="InParanoid" id="A0A286UN61"/>
<dbReference type="InterPro" id="IPR019103">
    <property type="entry name" value="Peptidase_aspartic_DDI1-type"/>
</dbReference>
<comment type="subunit">
    <text evidence="3">Binds ubiquitin and polyubiquitinated proteins.</text>
</comment>
<keyword evidence="7" id="KW-0378">Hydrolase</keyword>
<comment type="similarity">
    <text evidence="2">Belongs to the DDI1 family.</text>
</comment>
<dbReference type="PANTHER" id="PTHR15397:SF3">
    <property type="entry name" value="DNA DAMAGE INDUCIBLE 1 HOMOLOG 2"/>
    <property type="match status" value="1"/>
</dbReference>
<dbReference type="SUPFAM" id="SSF54236">
    <property type="entry name" value="Ubiquitin-like"/>
    <property type="match status" value="1"/>
</dbReference>
<dbReference type="GO" id="GO:0003684">
    <property type="term" value="F:damaged DNA binding"/>
    <property type="evidence" value="ECO:0007669"/>
    <property type="project" value="InterPro"/>
</dbReference>
<dbReference type="GO" id="GO:0043161">
    <property type="term" value="P:proteasome-mediated ubiquitin-dependent protein catabolic process"/>
    <property type="evidence" value="ECO:0007669"/>
    <property type="project" value="InterPro"/>
</dbReference>
<dbReference type="EMBL" id="NBII01000003">
    <property type="protein sequence ID" value="PAV21057.1"/>
    <property type="molecule type" value="Genomic_DNA"/>
</dbReference>
<dbReference type="InterPro" id="IPR036353">
    <property type="entry name" value="XPC-bd_sf"/>
</dbReference>
<dbReference type="Pfam" id="PF09668">
    <property type="entry name" value="Asp_protease"/>
    <property type="match status" value="1"/>
</dbReference>
<evidence type="ECO:0000256" key="5">
    <source>
        <dbReference type="ARBA" id="ARBA00022670"/>
    </source>
</evidence>
<feature type="domain" description="Ubiquitin-like" evidence="10">
    <location>
        <begin position="1"/>
        <end position="62"/>
    </location>
</feature>
<dbReference type="Proteomes" id="UP000217199">
    <property type="component" value="Unassembled WGS sequence"/>
</dbReference>
<dbReference type="SUPFAM" id="SSF50630">
    <property type="entry name" value="Acid proteases"/>
    <property type="match status" value="1"/>
</dbReference>
<dbReference type="InterPro" id="IPR000626">
    <property type="entry name" value="Ubiquitin-like_dom"/>
</dbReference>
<dbReference type="CDD" id="cd05479">
    <property type="entry name" value="RP_DDI"/>
    <property type="match status" value="1"/>
</dbReference>
<accession>A0A286UN61</accession>
<proteinExistence type="inferred from homology"/>
<dbReference type="InterPro" id="IPR015940">
    <property type="entry name" value="UBA"/>
</dbReference>
<dbReference type="AlphaFoldDB" id="A0A286UN61"/>
<dbReference type="CDD" id="cd14310">
    <property type="entry name" value="UBA_cnDdi1_like"/>
    <property type="match status" value="1"/>
</dbReference>
<organism evidence="11 12">
    <name type="scientific">Pyrrhoderma noxium</name>
    <dbReference type="NCBI Taxonomy" id="2282107"/>
    <lineage>
        <taxon>Eukaryota</taxon>
        <taxon>Fungi</taxon>
        <taxon>Dikarya</taxon>
        <taxon>Basidiomycota</taxon>
        <taxon>Agaricomycotina</taxon>
        <taxon>Agaricomycetes</taxon>
        <taxon>Hymenochaetales</taxon>
        <taxon>Hymenochaetaceae</taxon>
        <taxon>Pyrrhoderma</taxon>
    </lineage>
</organism>
<dbReference type="GO" id="GO:0004190">
    <property type="term" value="F:aspartic-type endopeptidase activity"/>
    <property type="evidence" value="ECO:0007669"/>
    <property type="project" value="UniProtKB-KW"/>
</dbReference>
<evidence type="ECO:0000256" key="8">
    <source>
        <dbReference type="SAM" id="MobiDB-lite"/>
    </source>
</evidence>
<gene>
    <name evidence="11" type="ORF">PNOK_0368400</name>
</gene>
<evidence type="ECO:0000256" key="7">
    <source>
        <dbReference type="ARBA" id="ARBA00022801"/>
    </source>
</evidence>
<dbReference type="GO" id="GO:0006289">
    <property type="term" value="P:nucleotide-excision repair"/>
    <property type="evidence" value="ECO:0007669"/>
    <property type="project" value="InterPro"/>
</dbReference>
<dbReference type="SMART" id="SM00165">
    <property type="entry name" value="UBA"/>
    <property type="match status" value="1"/>
</dbReference>
<dbReference type="Gene3D" id="1.10.8.10">
    <property type="entry name" value="DNA helicase RuvA subunit, C-terminal domain"/>
    <property type="match status" value="1"/>
</dbReference>
<dbReference type="Gene3D" id="3.10.20.90">
    <property type="entry name" value="Phosphatidylinositol 3-kinase Catalytic Subunit, Chain A, domain 1"/>
    <property type="match status" value="1"/>
</dbReference>
<comment type="function">
    <text evidence="1">Probable aspartic protease. May be involved in the regulation of exocytosis. Acts as a linker between the 19S proteasome and polyubiquitinated proteins via UBA domain interactions with ubiquitin for their subsequent degradation. Required for S-phase checkpoint control.</text>
</comment>
<evidence type="ECO:0000259" key="9">
    <source>
        <dbReference type="PROSITE" id="PS50030"/>
    </source>
</evidence>
<evidence type="ECO:0000313" key="11">
    <source>
        <dbReference type="EMBL" id="PAV21057.1"/>
    </source>
</evidence>
<feature type="compositionally biased region" description="Low complexity" evidence="8">
    <location>
        <begin position="330"/>
        <end position="354"/>
    </location>
</feature>
<dbReference type="SUPFAM" id="SSF101238">
    <property type="entry name" value="XPC-binding domain"/>
    <property type="match status" value="1"/>
</dbReference>
<evidence type="ECO:0000256" key="3">
    <source>
        <dbReference type="ARBA" id="ARBA00011128"/>
    </source>
</evidence>
<feature type="domain" description="UBA" evidence="9">
    <location>
        <begin position="374"/>
        <end position="414"/>
    </location>
</feature>
<dbReference type="PROSITE" id="PS50053">
    <property type="entry name" value="UBIQUITIN_2"/>
    <property type="match status" value="1"/>
</dbReference>
<dbReference type="SUPFAM" id="SSF46934">
    <property type="entry name" value="UBA-like"/>
    <property type="match status" value="1"/>
</dbReference>
<dbReference type="PANTHER" id="PTHR15397">
    <property type="entry name" value="SODIUM-GLUCOSE COTRANSPORTER REGULATORY PROTEIN -RELATED"/>
    <property type="match status" value="1"/>
</dbReference>
<dbReference type="Pfam" id="PF00240">
    <property type="entry name" value="ubiquitin"/>
    <property type="match status" value="1"/>
</dbReference>
<sequence length="414" mass="44859">MGQSFVIEIDPQLGFEDIMALLEAESGVPTREQSISFEGRDLTNSKSTMAELGVGDDAVLLLRRKVTVAGRSMEQDSEMMRLQILGDPRLMHQLRETAPEIADAAQNNPEAFAELLRQTHQRQQEAEVERQHEISRLNADPFDVEAQRKIEEAIRQQAVMENLEHALEYAPESFGRVIMLYIPVEVNGIPVKSFVDSGAQQTIMSPSCAERCGIMRLLDTRFQGLAKGVGTAKILGRVHSAQLKLADLHLNCSFTIMEGSNVDLLFGLDMLKAHQACIDLEKNCLRIRGREVSFLPEHEIPSDGTENEQLQQLLHSAAAGGNGGAGGGASLSSVASSSNQPQGGQQQQSFPGAGNTLGATPAPHSQPVSHQASRFPEDHIRTLMDLGATREDAIAALNAMGGNVDLAASALFSF</sequence>
<keyword evidence="5" id="KW-0645">Protease</keyword>
<comment type="caution">
    <text evidence="11">The sequence shown here is derived from an EMBL/GenBank/DDBJ whole genome shotgun (WGS) entry which is preliminary data.</text>
</comment>
<dbReference type="Gene3D" id="2.40.70.10">
    <property type="entry name" value="Acid Proteases"/>
    <property type="match status" value="1"/>
</dbReference>
<dbReference type="InterPro" id="IPR029071">
    <property type="entry name" value="Ubiquitin-like_domsf"/>
</dbReference>
<protein>
    <recommendedName>
        <fullName evidence="4">DNA damage-inducible protein 1</fullName>
    </recommendedName>
</protein>
<evidence type="ECO:0000313" key="12">
    <source>
        <dbReference type="Proteomes" id="UP000217199"/>
    </source>
</evidence>
<keyword evidence="12" id="KW-1185">Reference proteome</keyword>
<feature type="region of interest" description="Disordered" evidence="8">
    <location>
        <begin position="318"/>
        <end position="374"/>
    </location>
</feature>
<evidence type="ECO:0000256" key="2">
    <source>
        <dbReference type="ARBA" id="ARBA00009136"/>
    </source>
</evidence>
<dbReference type="InterPro" id="IPR021109">
    <property type="entry name" value="Peptidase_aspartic_dom_sf"/>
</dbReference>
<evidence type="ECO:0000256" key="4">
    <source>
        <dbReference type="ARBA" id="ARBA00021491"/>
    </source>
</evidence>
<keyword evidence="6" id="KW-0064">Aspartyl protease</keyword>
<name>A0A286UN61_9AGAM</name>
<reference evidence="11 12" key="1">
    <citation type="journal article" date="2017" name="Mol. Ecol.">
        <title>Comparative and population genomic landscape of Phellinus noxius: A hypervariable fungus causing root rot in trees.</title>
        <authorList>
            <person name="Chung C.L."/>
            <person name="Lee T.J."/>
            <person name="Akiba M."/>
            <person name="Lee H.H."/>
            <person name="Kuo T.H."/>
            <person name="Liu D."/>
            <person name="Ke H.M."/>
            <person name="Yokoi T."/>
            <person name="Roa M.B."/>
            <person name="Lu M.J."/>
            <person name="Chang Y.Y."/>
            <person name="Ann P.J."/>
            <person name="Tsai J.N."/>
            <person name="Chen C.Y."/>
            <person name="Tzean S.S."/>
            <person name="Ota Y."/>
            <person name="Hattori T."/>
            <person name="Sahashi N."/>
            <person name="Liou R.F."/>
            <person name="Kikuchi T."/>
            <person name="Tsai I.J."/>
        </authorList>
    </citation>
    <scope>NUCLEOTIDE SEQUENCE [LARGE SCALE GENOMIC DNA]</scope>
    <source>
        <strain evidence="11 12">FFPRI411160</strain>
    </source>
</reference>
<dbReference type="PROSITE" id="PS50030">
    <property type="entry name" value="UBA"/>
    <property type="match status" value="1"/>
</dbReference>
<dbReference type="STRING" id="2282107.A0A286UN61"/>
<dbReference type="OrthoDB" id="1047367at2759"/>
<dbReference type="FunCoup" id="A0A286UN61">
    <property type="interactions" value="128"/>
</dbReference>
<dbReference type="InterPro" id="IPR009060">
    <property type="entry name" value="UBA-like_sf"/>
</dbReference>
<evidence type="ECO:0000259" key="10">
    <source>
        <dbReference type="PROSITE" id="PS50053"/>
    </source>
</evidence>
<dbReference type="Pfam" id="PF00627">
    <property type="entry name" value="UBA"/>
    <property type="match status" value="1"/>
</dbReference>